<sequence length="258" mass="29031">MGEEHEWSDEGGEASGSDEGDVPYNPGPSENGQSEDEEFMAHAFQLVDKIENASARFNAECSRQPKPKWRAHLTMPSNPILEVEEIIERAQAREEDVEPFNKKEDGCHIDELESLTGSDDEDDEKKPVKFNEKAPYGEVHLELEMVFKTLDLFKEAVKDYNIYLGRVVQFKKNDKKRCMAVCNEKVAMRPPPRRPSALVPPPPSLQKAAPQTAQNASSRVTVAPFEWRGAKCVRRETLMAASCSKKAQLKKEIIGSNQ</sequence>
<gene>
    <name evidence="2" type="ORF">CRG98_040369</name>
</gene>
<feature type="region of interest" description="Disordered" evidence="1">
    <location>
        <begin position="94"/>
        <end position="127"/>
    </location>
</feature>
<dbReference type="AlphaFoldDB" id="A0A2I0I6E0"/>
<proteinExistence type="predicted"/>
<feature type="region of interest" description="Disordered" evidence="1">
    <location>
        <begin position="1"/>
        <end position="41"/>
    </location>
</feature>
<organism evidence="2 3">
    <name type="scientific">Punica granatum</name>
    <name type="common">Pomegranate</name>
    <dbReference type="NCBI Taxonomy" id="22663"/>
    <lineage>
        <taxon>Eukaryota</taxon>
        <taxon>Viridiplantae</taxon>
        <taxon>Streptophyta</taxon>
        <taxon>Embryophyta</taxon>
        <taxon>Tracheophyta</taxon>
        <taxon>Spermatophyta</taxon>
        <taxon>Magnoliopsida</taxon>
        <taxon>eudicotyledons</taxon>
        <taxon>Gunneridae</taxon>
        <taxon>Pentapetalae</taxon>
        <taxon>rosids</taxon>
        <taxon>malvids</taxon>
        <taxon>Myrtales</taxon>
        <taxon>Lythraceae</taxon>
        <taxon>Punica</taxon>
    </lineage>
</organism>
<reference evidence="2 3" key="1">
    <citation type="submission" date="2017-11" db="EMBL/GenBank/DDBJ databases">
        <title>De-novo sequencing of pomegranate (Punica granatum L.) genome.</title>
        <authorList>
            <person name="Akparov Z."/>
            <person name="Amiraslanov A."/>
            <person name="Hajiyeva S."/>
            <person name="Abbasov M."/>
            <person name="Kaur K."/>
            <person name="Hamwieh A."/>
            <person name="Solovyev V."/>
            <person name="Salamov A."/>
            <person name="Braich B."/>
            <person name="Kosarev P."/>
            <person name="Mahmoud A."/>
            <person name="Hajiyev E."/>
            <person name="Babayeva S."/>
            <person name="Izzatullayeva V."/>
            <person name="Mammadov A."/>
            <person name="Mammadov A."/>
            <person name="Sharifova S."/>
            <person name="Ojaghi J."/>
            <person name="Eynullazada K."/>
            <person name="Bayramov B."/>
            <person name="Abdulazimova A."/>
            <person name="Shahmuradov I."/>
        </authorList>
    </citation>
    <scope>NUCLEOTIDE SEQUENCE [LARGE SCALE GENOMIC DNA]</scope>
    <source>
        <strain evidence="3">cv. AG2017</strain>
        <tissue evidence="2">Leaf</tissue>
    </source>
</reference>
<name>A0A2I0I6E0_PUNGR</name>
<feature type="compositionally biased region" description="Acidic residues" evidence="1">
    <location>
        <begin position="1"/>
        <end position="21"/>
    </location>
</feature>
<keyword evidence="3" id="KW-1185">Reference proteome</keyword>
<evidence type="ECO:0000313" key="3">
    <source>
        <dbReference type="Proteomes" id="UP000233551"/>
    </source>
</evidence>
<dbReference type="EMBL" id="PGOL01003836">
    <property type="protein sequence ID" value="PKI39240.1"/>
    <property type="molecule type" value="Genomic_DNA"/>
</dbReference>
<evidence type="ECO:0000313" key="2">
    <source>
        <dbReference type="EMBL" id="PKI39240.1"/>
    </source>
</evidence>
<feature type="compositionally biased region" description="Pro residues" evidence="1">
    <location>
        <begin position="189"/>
        <end position="204"/>
    </location>
</feature>
<comment type="caution">
    <text evidence="2">The sequence shown here is derived from an EMBL/GenBank/DDBJ whole genome shotgun (WGS) entry which is preliminary data.</text>
</comment>
<dbReference type="Proteomes" id="UP000233551">
    <property type="component" value="Unassembled WGS sequence"/>
</dbReference>
<accession>A0A2I0I6E0</accession>
<protein>
    <submittedName>
        <fullName evidence="2">Uncharacterized protein</fullName>
    </submittedName>
</protein>
<evidence type="ECO:0000256" key="1">
    <source>
        <dbReference type="SAM" id="MobiDB-lite"/>
    </source>
</evidence>
<feature type="compositionally biased region" description="Basic and acidic residues" evidence="1">
    <location>
        <begin position="94"/>
        <end position="111"/>
    </location>
</feature>
<feature type="region of interest" description="Disordered" evidence="1">
    <location>
        <begin position="189"/>
        <end position="217"/>
    </location>
</feature>